<comment type="subcellular location">
    <subcellularLocation>
        <location evidence="1">Cell envelope</location>
    </subcellularLocation>
</comment>
<dbReference type="GO" id="GO:0030313">
    <property type="term" value="C:cell envelope"/>
    <property type="evidence" value="ECO:0007669"/>
    <property type="project" value="UniProtKB-SubCell"/>
</dbReference>
<feature type="compositionally biased region" description="Pro residues" evidence="3">
    <location>
        <begin position="631"/>
        <end position="643"/>
    </location>
</feature>
<comment type="similarity">
    <text evidence="2">Belongs to the peptidase C1 family.</text>
</comment>
<sequence>MHYHKSPKNRRVLALLLTGSLLFGGIPVYAGEYSNVELSAEDDGSDLTVDSDSAADMAASDDTVASEDTNLSIDATDSDVSTDEEGSSIAAVNSDKENESDDFSSDDSQEVFSDGTATDIDSELDYVLGRPMTDEEREAQLAMIPELTDMPVTDEVTSDLDIVPYALYPEEYNSAKEELVTPVKNQSSTSLCWDFSLTSNIETSLLSRGLGYYDLSEEHLAYFWANRVNDPLVNTPNDKITRTNADYHGTGNGQVASFFLSTWSGMTTEEKVPFSSTTKTWPEDLAYDSAAYMEDAVFSEYDEDRVKLLLSEYKSVSAMMYWNLQNYTVNTAAYYQAVPKLSSNGKQMVNHAVTIVGWDDNYKKENFIDGPKPSRNGAWIVKNSYGTGFGDKGYFYMAYDNATFSNLVCNTASTSEEYNNNYFYDGASAGTVVFPGISNGYYASNIFKATAGKGKDEELGEIVTAVPQDNTDFQIQIYTDLTNPSDPTSGTPAYATPMEYTQAFAGIQTIRLEKPVKIPPGTLYSVVLQIPNGSQRYYLEKTSSSSSWFTTVAGIDANQSFYSADGKRWTDAAKSEYCFSIKAHTRTLSTSTVVTPDPDPDETPIVSPAVTPAVSPEITPEIEIPDDTPDTPEPTPTMTPTPTPVSHRINYNKNSSLGVGNMPSASSAQEKQTITVGNAPYCKTRFFAGWNTRSDGRGKSYSPGQKIQLNQNLTLYAQWNFTYVSSARLIYRVVGKQAVTCYGTTNKRITRASIPSIIRYKGITYRVTSVWANAFKNKSRLTTVSIGNNVSVIGKNAFYKCKKLKKVTIGTGLTQINSGAFRGVKKGCTITIKSLKLKKVSSKIDQSTSKMTVCVPRKKYKAYKKILWKKSRTVKIKKF</sequence>
<dbReference type="InterPro" id="IPR013128">
    <property type="entry name" value="Peptidase_C1A"/>
</dbReference>
<dbReference type="InterPro" id="IPR038765">
    <property type="entry name" value="Papain-like_cys_pep_sf"/>
</dbReference>
<dbReference type="InterPro" id="IPR042229">
    <property type="entry name" value="Listeria/Bacterioides_rpt_sf"/>
</dbReference>
<dbReference type="InterPro" id="IPR032675">
    <property type="entry name" value="LRR_dom_sf"/>
</dbReference>
<dbReference type="Gene3D" id="2.60.40.4270">
    <property type="entry name" value="Listeria-Bacteroides repeat domain"/>
    <property type="match status" value="1"/>
</dbReference>
<dbReference type="InterPro" id="IPR026906">
    <property type="entry name" value="LRR_5"/>
</dbReference>
<dbReference type="PANTHER" id="PTHR12411">
    <property type="entry name" value="CYSTEINE PROTEASE FAMILY C1-RELATED"/>
    <property type="match status" value="1"/>
</dbReference>
<dbReference type="SUPFAM" id="SSF52058">
    <property type="entry name" value="L domain-like"/>
    <property type="match status" value="1"/>
</dbReference>
<dbReference type="Gene3D" id="3.90.70.10">
    <property type="entry name" value="Cysteine proteinases"/>
    <property type="match status" value="1"/>
</dbReference>
<dbReference type="Pfam" id="PF18560">
    <property type="entry name" value="Lectin_like"/>
    <property type="match status" value="1"/>
</dbReference>
<dbReference type="GO" id="GO:0008234">
    <property type="term" value="F:cysteine-type peptidase activity"/>
    <property type="evidence" value="ECO:0007669"/>
    <property type="project" value="InterPro"/>
</dbReference>
<feature type="compositionally biased region" description="Acidic residues" evidence="3">
    <location>
        <begin position="76"/>
        <end position="86"/>
    </location>
</feature>
<evidence type="ECO:0000313" key="6">
    <source>
        <dbReference type="Proteomes" id="UP000095409"/>
    </source>
</evidence>
<reference evidence="5 6" key="1">
    <citation type="submission" date="2015-09" db="EMBL/GenBank/DDBJ databases">
        <authorList>
            <consortium name="Pathogen Informatics"/>
        </authorList>
    </citation>
    <scope>NUCLEOTIDE SEQUENCE [LARGE SCALE GENOMIC DNA]</scope>
    <source>
        <strain evidence="5 6">2789STDY5608837</strain>
    </source>
</reference>
<name>A0A173ZJ48_9FIRM</name>
<evidence type="ECO:0000256" key="3">
    <source>
        <dbReference type="SAM" id="MobiDB-lite"/>
    </source>
</evidence>
<feature type="domain" description="Peptidase C1A papain C-terminal" evidence="4">
    <location>
        <begin position="168"/>
        <end position="409"/>
    </location>
</feature>
<dbReference type="InterPro" id="IPR000668">
    <property type="entry name" value="Peptidase_C1A_C"/>
</dbReference>
<dbReference type="InterPro" id="IPR025660">
    <property type="entry name" value="Pept_his_AS"/>
</dbReference>
<dbReference type="Pfam" id="PF13306">
    <property type="entry name" value="LRR_5"/>
    <property type="match status" value="1"/>
</dbReference>
<accession>A0A173ZJ48</accession>
<dbReference type="AlphaFoldDB" id="A0A173ZJ48"/>
<evidence type="ECO:0000259" key="4">
    <source>
        <dbReference type="SMART" id="SM00645"/>
    </source>
</evidence>
<dbReference type="Gene3D" id="3.80.10.10">
    <property type="entry name" value="Ribonuclease Inhibitor"/>
    <property type="match status" value="1"/>
</dbReference>
<keyword evidence="5" id="KW-0645">Protease</keyword>
<dbReference type="GO" id="GO:0006508">
    <property type="term" value="P:proteolysis"/>
    <property type="evidence" value="ECO:0007669"/>
    <property type="project" value="UniProtKB-KW"/>
</dbReference>
<feature type="region of interest" description="Disordered" evidence="3">
    <location>
        <begin position="620"/>
        <end position="648"/>
    </location>
</feature>
<evidence type="ECO:0000313" key="5">
    <source>
        <dbReference type="EMBL" id="CUN76432.1"/>
    </source>
</evidence>
<dbReference type="PROSITE" id="PS00639">
    <property type="entry name" value="THIOL_PROTEASE_HIS"/>
    <property type="match status" value="1"/>
</dbReference>
<feature type="compositionally biased region" description="Acidic residues" evidence="3">
    <location>
        <begin position="98"/>
        <end position="109"/>
    </location>
</feature>
<dbReference type="InterPro" id="IPR040528">
    <property type="entry name" value="Lectin-like"/>
</dbReference>
<gene>
    <name evidence="5" type="ORF">ERS852394_00852</name>
</gene>
<organism evidence="5 6">
    <name type="scientific">Blautia obeum</name>
    <dbReference type="NCBI Taxonomy" id="40520"/>
    <lineage>
        <taxon>Bacteria</taxon>
        <taxon>Bacillati</taxon>
        <taxon>Bacillota</taxon>
        <taxon>Clostridia</taxon>
        <taxon>Lachnospirales</taxon>
        <taxon>Lachnospiraceae</taxon>
        <taxon>Blautia</taxon>
    </lineage>
</organism>
<dbReference type="InterPro" id="IPR013378">
    <property type="entry name" value="InlB-like_B-rpt"/>
</dbReference>
<dbReference type="Pfam" id="PF00112">
    <property type="entry name" value="Peptidase_C1"/>
    <property type="match status" value="1"/>
</dbReference>
<keyword evidence="5" id="KW-0378">Hydrolase</keyword>
<proteinExistence type="inferred from homology"/>
<dbReference type="RefSeq" id="WP_055065768.1">
    <property type="nucleotide sequence ID" value="NZ_CYZD01000003.1"/>
</dbReference>
<evidence type="ECO:0000256" key="2">
    <source>
        <dbReference type="ARBA" id="ARBA00008455"/>
    </source>
</evidence>
<dbReference type="EMBL" id="CYZD01000003">
    <property type="protein sequence ID" value="CUN76432.1"/>
    <property type="molecule type" value="Genomic_DNA"/>
</dbReference>
<dbReference type="Pfam" id="PF09479">
    <property type="entry name" value="Flg_new"/>
    <property type="match status" value="1"/>
</dbReference>
<dbReference type="CDD" id="cd02619">
    <property type="entry name" value="Peptidase_C1"/>
    <property type="match status" value="1"/>
</dbReference>
<dbReference type="Proteomes" id="UP000095409">
    <property type="component" value="Unassembled WGS sequence"/>
</dbReference>
<dbReference type="SMART" id="SM00645">
    <property type="entry name" value="Pept_C1"/>
    <property type="match status" value="1"/>
</dbReference>
<feature type="compositionally biased region" description="Low complexity" evidence="3">
    <location>
        <begin position="48"/>
        <end position="63"/>
    </location>
</feature>
<evidence type="ECO:0000256" key="1">
    <source>
        <dbReference type="ARBA" id="ARBA00004196"/>
    </source>
</evidence>
<protein>
    <submittedName>
        <fullName evidence="5">Papain family cysteine protease</fullName>
    </submittedName>
</protein>
<feature type="region of interest" description="Disordered" evidence="3">
    <location>
        <begin position="42"/>
        <end position="116"/>
    </location>
</feature>
<dbReference type="SUPFAM" id="SSF54001">
    <property type="entry name" value="Cysteine proteinases"/>
    <property type="match status" value="1"/>
</dbReference>